<evidence type="ECO:0000256" key="6">
    <source>
        <dbReference type="PROSITE-ProRule" id="PRU01373"/>
    </source>
</evidence>
<feature type="domain" description="L,D-TPase catalytic" evidence="8">
    <location>
        <begin position="102"/>
        <end position="216"/>
    </location>
</feature>
<dbReference type="InterPro" id="IPR038063">
    <property type="entry name" value="Transpep_catalytic_dom"/>
</dbReference>
<evidence type="ECO:0000256" key="5">
    <source>
        <dbReference type="ARBA" id="ARBA00023316"/>
    </source>
</evidence>
<proteinExistence type="predicted"/>
<evidence type="ECO:0000313" key="10">
    <source>
        <dbReference type="Proteomes" id="UP001595909"/>
    </source>
</evidence>
<sequence length="227" mass="23414">MGGTTDAEGLALHARRSKPISEKTAFTTGQHRAATPPRSRGARPRPWWAAAGVSIGVLSAVGGLAVPALADSAPPANPESSPVAQAAHGEAVVPGTPCSVSARACVDLESQRAWLIRDGQVVRGPMTISSGGEGRATPVGHSFRVYRKEEHHVSGESTTRDGRPAPMPYSTFFADGGIAFHAGDPSRSSAGCIRMETPDAQATFGELQNGDKVQVVNASQEAAARGA</sequence>
<dbReference type="PROSITE" id="PS52029">
    <property type="entry name" value="LD_TPASE"/>
    <property type="match status" value="1"/>
</dbReference>
<evidence type="ECO:0000256" key="1">
    <source>
        <dbReference type="ARBA" id="ARBA00004752"/>
    </source>
</evidence>
<dbReference type="EC" id="2.-.-.-" evidence="9"/>
<dbReference type="RefSeq" id="WP_274187510.1">
    <property type="nucleotide sequence ID" value="NZ_BAABHN010000045.1"/>
</dbReference>
<comment type="pathway">
    <text evidence="1 6">Cell wall biogenesis; peptidoglycan biosynthesis.</text>
</comment>
<evidence type="ECO:0000256" key="7">
    <source>
        <dbReference type="SAM" id="MobiDB-lite"/>
    </source>
</evidence>
<keyword evidence="5 6" id="KW-0961">Cell wall biogenesis/degradation</keyword>
<evidence type="ECO:0000313" key="9">
    <source>
        <dbReference type="EMBL" id="MFC4834962.1"/>
    </source>
</evidence>
<organism evidence="9 10">
    <name type="scientific">Actinomycetospora chibensis</name>
    <dbReference type="NCBI Taxonomy" id="663606"/>
    <lineage>
        <taxon>Bacteria</taxon>
        <taxon>Bacillati</taxon>
        <taxon>Actinomycetota</taxon>
        <taxon>Actinomycetes</taxon>
        <taxon>Pseudonocardiales</taxon>
        <taxon>Pseudonocardiaceae</taxon>
        <taxon>Actinomycetospora</taxon>
    </lineage>
</organism>
<evidence type="ECO:0000259" key="8">
    <source>
        <dbReference type="PROSITE" id="PS52029"/>
    </source>
</evidence>
<dbReference type="InterPro" id="IPR050979">
    <property type="entry name" value="LD-transpeptidase"/>
</dbReference>
<evidence type="ECO:0000256" key="3">
    <source>
        <dbReference type="ARBA" id="ARBA00022960"/>
    </source>
</evidence>
<dbReference type="CDD" id="cd16913">
    <property type="entry name" value="YkuD_like"/>
    <property type="match status" value="1"/>
</dbReference>
<dbReference type="GO" id="GO:0016740">
    <property type="term" value="F:transferase activity"/>
    <property type="evidence" value="ECO:0007669"/>
    <property type="project" value="UniProtKB-KW"/>
</dbReference>
<keyword evidence="2 9" id="KW-0808">Transferase</keyword>
<dbReference type="Pfam" id="PF03734">
    <property type="entry name" value="YkuD"/>
    <property type="match status" value="1"/>
</dbReference>
<dbReference type="PANTHER" id="PTHR30582">
    <property type="entry name" value="L,D-TRANSPEPTIDASE"/>
    <property type="match status" value="1"/>
</dbReference>
<evidence type="ECO:0000256" key="2">
    <source>
        <dbReference type="ARBA" id="ARBA00022679"/>
    </source>
</evidence>
<name>A0ABV9RPC7_9PSEU</name>
<dbReference type="Proteomes" id="UP001595909">
    <property type="component" value="Unassembled WGS sequence"/>
</dbReference>
<dbReference type="InterPro" id="IPR005490">
    <property type="entry name" value="LD_TPept_cat_dom"/>
</dbReference>
<accession>A0ABV9RPC7</accession>
<dbReference type="EMBL" id="JBHSIM010000045">
    <property type="protein sequence ID" value="MFC4834962.1"/>
    <property type="molecule type" value="Genomic_DNA"/>
</dbReference>
<keyword evidence="3 6" id="KW-0133">Cell shape</keyword>
<keyword evidence="10" id="KW-1185">Reference proteome</keyword>
<comment type="caution">
    <text evidence="9">The sequence shown here is derived from an EMBL/GenBank/DDBJ whole genome shotgun (WGS) entry which is preliminary data.</text>
</comment>
<dbReference type="PANTHER" id="PTHR30582:SF33">
    <property type="entry name" value="EXPORTED PROTEIN"/>
    <property type="match status" value="1"/>
</dbReference>
<dbReference type="Gene3D" id="2.40.440.10">
    <property type="entry name" value="L,D-transpeptidase catalytic domain-like"/>
    <property type="match status" value="1"/>
</dbReference>
<feature type="compositionally biased region" description="Low complexity" evidence="7">
    <location>
        <begin position="32"/>
        <end position="45"/>
    </location>
</feature>
<reference evidence="10" key="1">
    <citation type="journal article" date="2019" name="Int. J. Syst. Evol. Microbiol.">
        <title>The Global Catalogue of Microorganisms (GCM) 10K type strain sequencing project: providing services to taxonomists for standard genome sequencing and annotation.</title>
        <authorList>
            <consortium name="The Broad Institute Genomics Platform"/>
            <consortium name="The Broad Institute Genome Sequencing Center for Infectious Disease"/>
            <person name="Wu L."/>
            <person name="Ma J."/>
        </authorList>
    </citation>
    <scope>NUCLEOTIDE SEQUENCE [LARGE SCALE GENOMIC DNA]</scope>
    <source>
        <strain evidence="10">CCUG 50347</strain>
    </source>
</reference>
<evidence type="ECO:0000256" key="4">
    <source>
        <dbReference type="ARBA" id="ARBA00022984"/>
    </source>
</evidence>
<feature type="active site" description="Nucleophile" evidence="6">
    <location>
        <position position="192"/>
    </location>
</feature>
<feature type="region of interest" description="Disordered" evidence="7">
    <location>
        <begin position="1"/>
        <end position="45"/>
    </location>
</feature>
<keyword evidence="4 6" id="KW-0573">Peptidoglycan synthesis</keyword>
<protein>
    <submittedName>
        <fullName evidence="9">L,D-transpeptidase</fullName>
        <ecNumber evidence="9">2.-.-.-</ecNumber>
    </submittedName>
</protein>
<feature type="active site" description="Proton donor/acceptor" evidence="6">
    <location>
        <position position="181"/>
    </location>
</feature>
<dbReference type="SUPFAM" id="SSF141523">
    <property type="entry name" value="L,D-transpeptidase catalytic domain-like"/>
    <property type="match status" value="1"/>
</dbReference>
<gene>
    <name evidence="9" type="ORF">ACFPEL_21310</name>
</gene>